<dbReference type="AlphaFoldDB" id="A0A0M3IUK9"/>
<dbReference type="WBParaSite" id="ALUE_0002243701-mRNA-1">
    <property type="protein sequence ID" value="ALUE_0002243701-mRNA-1"/>
    <property type="gene ID" value="ALUE_0002243701"/>
</dbReference>
<keyword evidence="2" id="KW-1185">Reference proteome</keyword>
<dbReference type="Proteomes" id="UP000036681">
    <property type="component" value="Unplaced"/>
</dbReference>
<organism evidence="2 3">
    <name type="scientific">Ascaris lumbricoides</name>
    <name type="common">Giant roundworm</name>
    <dbReference type="NCBI Taxonomy" id="6252"/>
    <lineage>
        <taxon>Eukaryota</taxon>
        <taxon>Metazoa</taxon>
        <taxon>Ecdysozoa</taxon>
        <taxon>Nematoda</taxon>
        <taxon>Chromadorea</taxon>
        <taxon>Rhabditida</taxon>
        <taxon>Spirurina</taxon>
        <taxon>Ascaridomorpha</taxon>
        <taxon>Ascaridoidea</taxon>
        <taxon>Ascarididae</taxon>
        <taxon>Ascaris</taxon>
    </lineage>
</organism>
<reference evidence="3" key="1">
    <citation type="submission" date="2017-02" db="UniProtKB">
        <authorList>
            <consortium name="WormBaseParasite"/>
        </authorList>
    </citation>
    <scope>IDENTIFICATION</scope>
</reference>
<protein>
    <submittedName>
        <fullName evidence="3">Uncharacterized protein</fullName>
    </submittedName>
</protein>
<name>A0A0M3IUK9_ASCLU</name>
<sequence length="114" mass="13162">MYLFFFNFVETVFFLLSIIISGCVCAFRCCGNLRNEENENVRKAVQRVDSLRAEVIRRGSQLRRSLSRSPKFSIRDDNPMDASFFTDANTTIVSEILQKNKFLMANSGKCFRTI</sequence>
<evidence type="ECO:0000313" key="2">
    <source>
        <dbReference type="Proteomes" id="UP000036681"/>
    </source>
</evidence>
<evidence type="ECO:0000256" key="1">
    <source>
        <dbReference type="SAM" id="Phobius"/>
    </source>
</evidence>
<accession>A0A0M3IUK9</accession>
<keyword evidence="1" id="KW-0812">Transmembrane</keyword>
<evidence type="ECO:0000313" key="3">
    <source>
        <dbReference type="WBParaSite" id="ALUE_0002243701-mRNA-1"/>
    </source>
</evidence>
<keyword evidence="1" id="KW-1133">Transmembrane helix</keyword>
<feature type="transmembrane region" description="Helical" evidence="1">
    <location>
        <begin position="12"/>
        <end position="33"/>
    </location>
</feature>
<proteinExistence type="predicted"/>
<keyword evidence="1" id="KW-0472">Membrane</keyword>